<proteinExistence type="predicted"/>
<sequence>MKNQKVFIDISRLFVFILFNGLLLLHFGFTSKVVARKVPSGSSPHFVASYGLSFKLQVVPNREIQVSPPPPPTPGTIITMLAPAPSPLSGAASSP</sequence>
<dbReference type="Proteomes" id="UP000026915">
    <property type="component" value="Chromosome 5"/>
</dbReference>
<protein>
    <submittedName>
        <fullName evidence="1">Uncharacterized protein</fullName>
    </submittedName>
</protein>
<accession>A0A061F200</accession>
<keyword evidence="2" id="KW-1185">Reference proteome</keyword>
<gene>
    <name evidence="1" type="ORF">TCM_026213</name>
</gene>
<dbReference type="AlphaFoldDB" id="A0A061F200"/>
<dbReference type="Gramene" id="EOY10948">
    <property type="protein sequence ID" value="EOY10948"/>
    <property type="gene ID" value="TCM_026213"/>
</dbReference>
<organism evidence="1 2">
    <name type="scientific">Theobroma cacao</name>
    <name type="common">Cacao</name>
    <name type="synonym">Cocoa</name>
    <dbReference type="NCBI Taxonomy" id="3641"/>
    <lineage>
        <taxon>Eukaryota</taxon>
        <taxon>Viridiplantae</taxon>
        <taxon>Streptophyta</taxon>
        <taxon>Embryophyta</taxon>
        <taxon>Tracheophyta</taxon>
        <taxon>Spermatophyta</taxon>
        <taxon>Magnoliopsida</taxon>
        <taxon>eudicotyledons</taxon>
        <taxon>Gunneridae</taxon>
        <taxon>Pentapetalae</taxon>
        <taxon>rosids</taxon>
        <taxon>malvids</taxon>
        <taxon>Malvales</taxon>
        <taxon>Malvaceae</taxon>
        <taxon>Byttnerioideae</taxon>
        <taxon>Theobroma</taxon>
    </lineage>
</organism>
<dbReference type="EMBL" id="CM001883">
    <property type="protein sequence ID" value="EOY10948.1"/>
    <property type="molecule type" value="Genomic_DNA"/>
</dbReference>
<reference evidence="1 2" key="1">
    <citation type="journal article" date="2013" name="Genome Biol.">
        <title>The genome sequence of the most widely cultivated cacao type and its use to identify candidate genes regulating pod color.</title>
        <authorList>
            <person name="Motamayor J.C."/>
            <person name="Mockaitis K."/>
            <person name="Schmutz J."/>
            <person name="Haiminen N."/>
            <person name="Iii D.L."/>
            <person name="Cornejo O."/>
            <person name="Findley S.D."/>
            <person name="Zheng P."/>
            <person name="Utro F."/>
            <person name="Royaert S."/>
            <person name="Saski C."/>
            <person name="Jenkins J."/>
            <person name="Podicheti R."/>
            <person name="Zhao M."/>
            <person name="Scheffler B.E."/>
            <person name="Stack J.C."/>
            <person name="Feltus F.A."/>
            <person name="Mustiga G.M."/>
            <person name="Amores F."/>
            <person name="Phillips W."/>
            <person name="Marelli J.P."/>
            <person name="May G.D."/>
            <person name="Shapiro H."/>
            <person name="Ma J."/>
            <person name="Bustamante C.D."/>
            <person name="Schnell R.J."/>
            <person name="Main D."/>
            <person name="Gilbert D."/>
            <person name="Parida L."/>
            <person name="Kuhn D.N."/>
        </authorList>
    </citation>
    <scope>NUCLEOTIDE SEQUENCE [LARGE SCALE GENOMIC DNA]</scope>
    <source>
        <strain evidence="2">cv. Matina 1-6</strain>
    </source>
</reference>
<dbReference type="InParanoid" id="A0A061F200"/>
<evidence type="ECO:0000313" key="1">
    <source>
        <dbReference type="EMBL" id="EOY10948.1"/>
    </source>
</evidence>
<name>A0A061F200_THECC</name>
<evidence type="ECO:0000313" key="2">
    <source>
        <dbReference type="Proteomes" id="UP000026915"/>
    </source>
</evidence>
<dbReference type="HOGENOM" id="CLU_2377012_0_0_1"/>